<keyword evidence="4 13" id="KW-0349">Heme</keyword>
<evidence type="ECO:0000259" key="15">
    <source>
        <dbReference type="PROSITE" id="PS51007"/>
    </source>
</evidence>
<evidence type="ECO:0000313" key="16">
    <source>
        <dbReference type="EMBL" id="MVT39565.1"/>
    </source>
</evidence>
<evidence type="ECO:0000256" key="13">
    <source>
        <dbReference type="PIRSR" id="PIRSR000294-1"/>
    </source>
</evidence>
<feature type="domain" description="Cytochrome c" evidence="15">
    <location>
        <begin position="51"/>
        <end position="161"/>
    </location>
</feature>
<comment type="PTM">
    <text evidence="13">Binds 2 heme groups per subunit.</text>
</comment>
<evidence type="ECO:0000256" key="14">
    <source>
        <dbReference type="PIRSR" id="PIRSR000294-2"/>
    </source>
</evidence>
<feature type="binding site" description="covalent" evidence="13">
    <location>
        <position position="73"/>
    </location>
    <ligand>
        <name>heme c</name>
        <dbReference type="ChEBI" id="CHEBI:61717"/>
        <label>1</label>
    </ligand>
</feature>
<dbReference type="EMBL" id="WRXO01000001">
    <property type="protein sequence ID" value="MVT39565.1"/>
    <property type="molecule type" value="Genomic_DNA"/>
</dbReference>
<evidence type="ECO:0000256" key="6">
    <source>
        <dbReference type="ARBA" id="ARBA00022729"/>
    </source>
</evidence>
<feature type="binding site" description="covalent" evidence="13">
    <location>
        <position position="218"/>
    </location>
    <ligand>
        <name>heme c</name>
        <dbReference type="ChEBI" id="CHEBI:61717"/>
        <label>2</label>
    </ligand>
</feature>
<keyword evidence="8" id="KW-0249">Electron transport</keyword>
<comment type="pathway">
    <text evidence="2">One-carbon metabolism; methylamine degradation.</text>
</comment>
<evidence type="ECO:0000256" key="9">
    <source>
        <dbReference type="ARBA" id="ARBA00023002"/>
    </source>
</evidence>
<evidence type="ECO:0000256" key="10">
    <source>
        <dbReference type="ARBA" id="ARBA00023004"/>
    </source>
</evidence>
<keyword evidence="9" id="KW-0560">Oxidoreductase</keyword>
<evidence type="ECO:0000256" key="4">
    <source>
        <dbReference type="ARBA" id="ARBA00022617"/>
    </source>
</evidence>
<dbReference type="GO" id="GO:0004130">
    <property type="term" value="F:cytochrome-c peroxidase activity"/>
    <property type="evidence" value="ECO:0007669"/>
    <property type="project" value="TreeGrafter"/>
</dbReference>
<evidence type="ECO:0000256" key="11">
    <source>
        <dbReference type="ARBA" id="ARBA00058991"/>
    </source>
</evidence>
<dbReference type="RefSeq" id="WP_157298230.1">
    <property type="nucleotide sequence ID" value="NZ_BAAAZB010000005.1"/>
</dbReference>
<dbReference type="InterPro" id="IPR009056">
    <property type="entry name" value="Cyt_c-like_dom"/>
</dbReference>
<dbReference type="SUPFAM" id="SSF46626">
    <property type="entry name" value="Cytochrome c"/>
    <property type="match status" value="2"/>
</dbReference>
<dbReference type="Proteomes" id="UP000468388">
    <property type="component" value="Unassembled WGS sequence"/>
</dbReference>
<dbReference type="OrthoDB" id="9805202at2"/>
<accession>A0A6N8J2U9</accession>
<feature type="binding site" description="axial binding residue" evidence="14">
    <location>
        <position position="77"/>
    </location>
    <ligand>
        <name>heme c</name>
        <dbReference type="ChEBI" id="CHEBI:61717"/>
        <label>1</label>
    </ligand>
    <ligandPart>
        <name>Fe</name>
        <dbReference type="ChEBI" id="CHEBI:18248"/>
    </ligandPart>
</feature>
<dbReference type="FunFam" id="1.10.760.10:FF:000019">
    <property type="entry name" value="Di-heme cytochrome C peroxidase"/>
    <property type="match status" value="1"/>
</dbReference>
<evidence type="ECO:0000256" key="2">
    <source>
        <dbReference type="ARBA" id="ARBA00004856"/>
    </source>
</evidence>
<dbReference type="GO" id="GO:0046872">
    <property type="term" value="F:metal ion binding"/>
    <property type="evidence" value="ECO:0007669"/>
    <property type="project" value="UniProtKB-KW"/>
</dbReference>
<keyword evidence="16" id="KW-0575">Peroxidase</keyword>
<dbReference type="Pfam" id="PF03150">
    <property type="entry name" value="CCP_MauG"/>
    <property type="match status" value="1"/>
</dbReference>
<evidence type="ECO:0000256" key="8">
    <source>
        <dbReference type="ARBA" id="ARBA00022982"/>
    </source>
</evidence>
<dbReference type="Gene3D" id="1.10.760.10">
    <property type="entry name" value="Cytochrome c-like domain"/>
    <property type="match status" value="2"/>
</dbReference>
<evidence type="ECO:0000313" key="17">
    <source>
        <dbReference type="Proteomes" id="UP000468388"/>
    </source>
</evidence>
<dbReference type="PROSITE" id="PS51007">
    <property type="entry name" value="CYTC"/>
    <property type="match status" value="2"/>
</dbReference>
<dbReference type="InterPro" id="IPR051395">
    <property type="entry name" value="Cytochrome_c_Peroxidase/MauG"/>
</dbReference>
<dbReference type="InterPro" id="IPR036909">
    <property type="entry name" value="Cyt_c-like_dom_sf"/>
</dbReference>
<name>A0A6N8J2U9_9BACT</name>
<evidence type="ECO:0000256" key="5">
    <source>
        <dbReference type="ARBA" id="ARBA00022723"/>
    </source>
</evidence>
<keyword evidence="5 14" id="KW-0479">Metal-binding</keyword>
<proteinExistence type="predicted"/>
<keyword evidence="7" id="KW-0574">Periplasm</keyword>
<keyword evidence="6" id="KW-0732">Signal</keyword>
<evidence type="ECO:0000256" key="12">
    <source>
        <dbReference type="ARBA" id="ARBA00073576"/>
    </source>
</evidence>
<comment type="cofactor">
    <cofactor evidence="13">
        <name>heme</name>
        <dbReference type="ChEBI" id="CHEBI:30413"/>
    </cofactor>
    <text evidence="13">Binds 2 heme groups.</text>
</comment>
<comment type="function">
    <text evidence="11">Involved in methylamine metabolism. Essential for the maturation of the beta subunit of MADH, presumably via a step in the biosynthesis of tryptophan tryptophylquinone (TTQ), the cofactor of MADH.</text>
</comment>
<reference evidence="16 17" key="1">
    <citation type="submission" date="2019-12" db="EMBL/GenBank/DDBJ databases">
        <title>The draft genomic sequence of strain Chitinophaga oryziterrae JCM 16595.</title>
        <authorList>
            <person name="Zhang X."/>
        </authorList>
    </citation>
    <scope>NUCLEOTIDE SEQUENCE [LARGE SCALE GENOMIC DNA]</scope>
    <source>
        <strain evidence="16 17">JCM 16595</strain>
    </source>
</reference>
<dbReference type="PANTHER" id="PTHR30600">
    <property type="entry name" value="CYTOCHROME C PEROXIDASE-RELATED"/>
    <property type="match status" value="1"/>
</dbReference>
<evidence type="ECO:0000256" key="1">
    <source>
        <dbReference type="ARBA" id="ARBA00004418"/>
    </source>
</evidence>
<keyword evidence="3" id="KW-0813">Transport</keyword>
<dbReference type="GO" id="GO:0020037">
    <property type="term" value="F:heme binding"/>
    <property type="evidence" value="ECO:0007669"/>
    <property type="project" value="InterPro"/>
</dbReference>
<protein>
    <recommendedName>
        <fullName evidence="12">Methylamine utilization protein MauG</fullName>
    </recommendedName>
</protein>
<evidence type="ECO:0000256" key="7">
    <source>
        <dbReference type="ARBA" id="ARBA00022764"/>
    </source>
</evidence>
<dbReference type="GO" id="GO:0009055">
    <property type="term" value="F:electron transfer activity"/>
    <property type="evidence" value="ECO:0007669"/>
    <property type="project" value="InterPro"/>
</dbReference>
<comment type="caution">
    <text evidence="16">The sequence shown here is derived from an EMBL/GenBank/DDBJ whole genome shotgun (WGS) entry which is preliminary data.</text>
</comment>
<dbReference type="InterPro" id="IPR004852">
    <property type="entry name" value="Di-haem_cyt_c_peroxidsae"/>
</dbReference>
<dbReference type="AlphaFoldDB" id="A0A6N8J2U9"/>
<dbReference type="GO" id="GO:0042597">
    <property type="term" value="C:periplasmic space"/>
    <property type="evidence" value="ECO:0007669"/>
    <property type="project" value="UniProtKB-SubCell"/>
</dbReference>
<keyword evidence="10 14" id="KW-0408">Iron</keyword>
<sequence>MGINRYLLLLLMGLYACQHKDLSPEPQDYSLSVPGNFPVPAVMKDNPQTKQGIALGKLLFYDKRLSGNNQLSCASCHGQSLAFTDGLALSTQGASGKMLPRTAPALINLAWANNGLFWDGGATNLESQAFGPLTNADEMNQNLEELVSELNQVPEYVNRFKSMFNDTIKAAYIVRALAQFQRTMISGNSRYDKYVRKETGGVFSEKELQGLVLFNTRCRSCHTGELFTDNNYHNNGIDNDFSNDALQGIYQGRFRISYNAADLGKFKTPTLRNIALTAPYMHDGRLPDLKSVLEHYSNGIKVSATTDTLLLGNTQLSANEQTAIIAFLHTLTDSTFIHNKDLSEPVIP</sequence>
<feature type="binding site" description="covalent" evidence="13">
    <location>
        <position position="221"/>
    </location>
    <ligand>
        <name>heme c</name>
        <dbReference type="ChEBI" id="CHEBI:61717"/>
        <label>2</label>
    </ligand>
</feature>
<feature type="domain" description="Cytochrome c" evidence="15">
    <location>
        <begin position="205"/>
        <end position="332"/>
    </location>
</feature>
<gene>
    <name evidence="16" type="ORF">GO495_03120</name>
</gene>
<feature type="binding site" description="covalent" evidence="13">
    <location>
        <position position="76"/>
    </location>
    <ligand>
        <name>heme c</name>
        <dbReference type="ChEBI" id="CHEBI:61717"/>
        <label>1</label>
    </ligand>
</feature>
<dbReference type="PIRSF" id="PIRSF000294">
    <property type="entry name" value="Cytochrome-c_peroxidase"/>
    <property type="match status" value="1"/>
</dbReference>
<evidence type="ECO:0000256" key="3">
    <source>
        <dbReference type="ARBA" id="ARBA00022448"/>
    </source>
</evidence>
<organism evidence="16 17">
    <name type="scientific">Chitinophaga oryziterrae</name>
    <dbReference type="NCBI Taxonomy" id="1031224"/>
    <lineage>
        <taxon>Bacteria</taxon>
        <taxon>Pseudomonadati</taxon>
        <taxon>Bacteroidota</taxon>
        <taxon>Chitinophagia</taxon>
        <taxon>Chitinophagales</taxon>
        <taxon>Chitinophagaceae</taxon>
        <taxon>Chitinophaga</taxon>
    </lineage>
</organism>
<dbReference type="PROSITE" id="PS51257">
    <property type="entry name" value="PROKAR_LIPOPROTEIN"/>
    <property type="match status" value="1"/>
</dbReference>
<dbReference type="InterPro" id="IPR026259">
    <property type="entry name" value="MauG/Cytc_peroxidase"/>
</dbReference>
<feature type="binding site" description="axial binding residue" evidence="14">
    <location>
        <position position="222"/>
    </location>
    <ligand>
        <name>heme c</name>
        <dbReference type="ChEBI" id="CHEBI:61717"/>
        <label>2</label>
    </ligand>
    <ligandPart>
        <name>Fe</name>
        <dbReference type="ChEBI" id="CHEBI:18248"/>
    </ligandPart>
</feature>
<comment type="subcellular location">
    <subcellularLocation>
        <location evidence="1">Periplasm</location>
    </subcellularLocation>
</comment>
<keyword evidence="17" id="KW-1185">Reference proteome</keyword>